<dbReference type="GO" id="GO:0034727">
    <property type="term" value="P:piecemeal microautophagy of the nucleus"/>
    <property type="evidence" value="ECO:0007669"/>
    <property type="project" value="TreeGrafter"/>
</dbReference>
<dbReference type="GO" id="GO:0005789">
    <property type="term" value="C:endoplasmic reticulum membrane"/>
    <property type="evidence" value="ECO:0007669"/>
    <property type="project" value="UniProtKB-SubCell"/>
</dbReference>
<evidence type="ECO:0000256" key="5">
    <source>
        <dbReference type="ARBA" id="ARBA00022448"/>
    </source>
</evidence>
<evidence type="ECO:0000256" key="6">
    <source>
        <dbReference type="ARBA" id="ARBA00022824"/>
    </source>
</evidence>
<evidence type="ECO:0000256" key="2">
    <source>
        <dbReference type="ARBA" id="ARBA00004623"/>
    </source>
</evidence>
<keyword evidence="7" id="KW-0072">Autophagy</keyword>
<reference evidence="12" key="1">
    <citation type="submission" date="2022-07" db="EMBL/GenBank/DDBJ databases">
        <authorList>
            <person name="Macas J."/>
            <person name="Novak P."/>
            <person name="Neumann P."/>
        </authorList>
    </citation>
    <scope>NUCLEOTIDE SEQUENCE</scope>
</reference>
<dbReference type="GO" id="GO:0061723">
    <property type="term" value="P:glycophagy"/>
    <property type="evidence" value="ECO:0007669"/>
    <property type="project" value="TreeGrafter"/>
</dbReference>
<keyword evidence="9" id="KW-0472">Membrane</keyword>
<dbReference type="EMBL" id="CAMAPF010000033">
    <property type="protein sequence ID" value="CAH9079760.1"/>
    <property type="molecule type" value="Genomic_DNA"/>
</dbReference>
<comment type="similarity">
    <text evidence="3">Belongs to the ATG2 family.</text>
</comment>
<dbReference type="PANTHER" id="PTHR13190:SF1">
    <property type="entry name" value="AUTOPHAGY-RELATED 2, ISOFORM A"/>
    <property type="match status" value="1"/>
</dbReference>
<keyword evidence="8" id="KW-0445">Lipid transport</keyword>
<dbReference type="GO" id="GO:0034045">
    <property type="term" value="C:phagophore assembly site membrane"/>
    <property type="evidence" value="ECO:0007669"/>
    <property type="project" value="UniProtKB-SubCell"/>
</dbReference>
<comment type="catalytic activity">
    <reaction evidence="11">
        <text>a 1,2-diacyl-sn-glycero-3-phosphoethanolamine(in) = a 1,2-diacyl-sn-glycero-3-phosphoethanolamine(out)</text>
        <dbReference type="Rhea" id="RHEA:38895"/>
        <dbReference type="ChEBI" id="CHEBI:64612"/>
    </reaction>
</comment>
<evidence type="ECO:0000256" key="11">
    <source>
        <dbReference type="ARBA" id="ARBA00024615"/>
    </source>
</evidence>
<comment type="subcellular location">
    <subcellularLocation>
        <location evidence="1">Endoplasmic reticulum membrane</location>
        <topology evidence="1">Peripheral membrane protein</topology>
    </subcellularLocation>
    <subcellularLocation>
        <location evidence="2">Preautophagosomal structure membrane</location>
        <topology evidence="2">Peripheral membrane protein</topology>
    </subcellularLocation>
</comment>
<dbReference type="GO" id="GO:0006869">
    <property type="term" value="P:lipid transport"/>
    <property type="evidence" value="ECO:0007669"/>
    <property type="project" value="UniProtKB-KW"/>
</dbReference>
<dbReference type="Pfam" id="PF13329">
    <property type="entry name" value="ATG2_CAD"/>
    <property type="match status" value="2"/>
</dbReference>
<evidence type="ECO:0000256" key="3">
    <source>
        <dbReference type="ARBA" id="ARBA00009714"/>
    </source>
</evidence>
<dbReference type="GO" id="GO:0061908">
    <property type="term" value="C:phagophore"/>
    <property type="evidence" value="ECO:0007669"/>
    <property type="project" value="TreeGrafter"/>
</dbReference>
<evidence type="ECO:0000256" key="10">
    <source>
        <dbReference type="ARBA" id="ARBA00024479"/>
    </source>
</evidence>
<comment type="catalytic activity">
    <reaction evidence="10">
        <text>a 1,2-diacyl-sn-glycero-3-phospho-L-serine(in) = a 1,2-diacyl-sn-glycero-3-phospho-L-serine(out)</text>
        <dbReference type="Rhea" id="RHEA:38663"/>
        <dbReference type="ChEBI" id="CHEBI:57262"/>
    </reaction>
</comment>
<name>A0AAV0CNH1_9ASTE</name>
<evidence type="ECO:0000256" key="7">
    <source>
        <dbReference type="ARBA" id="ARBA00023006"/>
    </source>
</evidence>
<dbReference type="GO" id="GO:0032266">
    <property type="term" value="F:phosphatidylinositol-3-phosphate binding"/>
    <property type="evidence" value="ECO:0007669"/>
    <property type="project" value="TreeGrafter"/>
</dbReference>
<protein>
    <recommendedName>
        <fullName evidence="4">Autophagy-related protein 2</fullName>
    </recommendedName>
</protein>
<evidence type="ECO:0000256" key="4">
    <source>
        <dbReference type="ARBA" id="ARBA00018070"/>
    </source>
</evidence>
<dbReference type="InterPro" id="IPR026849">
    <property type="entry name" value="ATG2"/>
</dbReference>
<dbReference type="GO" id="GO:0061709">
    <property type="term" value="P:reticulophagy"/>
    <property type="evidence" value="ECO:0007669"/>
    <property type="project" value="TreeGrafter"/>
</dbReference>
<sequence>MFPWNIARSAEAMFSRWAMKRVCKFLLKKKLGKFILGDIDLNQLDVQLSAGTIQLSDLALNVDYLNQKFGSATTVVMKEGSIGSLLVKMPWKGDGCCVEVDELELVLAPRPCNIPENVPQACTSGLEFQDHTYNVSHNSPNLERDTIDTARASVSWDVHEGVKTVANMVKWLLTDFHFKIRKLIVAFDPCFAPDNDKSLTSTLVLRLAEIECGTCISESASSDCEVVSGNLLGLSRMTNLVKFQGAVLEFIHINSIDEKTPLPYSLGTSADQHSNHSYQNGTIPVITGDRGGFSGHLNLCIPWNSGCLDMHKVEADASIDPLQLKLQPTSIRSFLYLWDMFRDMEDKSNSIFKGNKSDQCNKQLDFGLSSMDSCRLSEGFFPGGKKNSTEYLPLTDEEPVAEALLSESHLIPDWLRSHTDKLEEPDFGTSVDQFFECFDGMRNSQSALGSSGMWNWTCSVFSAITAASNLASGSLYIPSDQQLHIETNLRATIAKLSIILFFTDEEDIQYSSAKTGGVTAGSCDHYMSAHFDDLFLVLQVRHQEMSFEAKVQHFGLADCFSNGDLMLKGSKCIDEIQDAVQSAIPDFSGSSGDYELKKLSGDDGVNSMLPNYRSTLPTTLCVPDDVDQVELFQTIGHSQFQITIGSSSDLFTGPSSFSLNLPYFIFWLNLDLISAISEFMKQIGHCFERTSLKAPYEGYCLSSEMQEKKTPSAQHNLTGNVFLPKARIILCFPFGKGEGLRSYSSWEQFIALDLSSSTSPGKKKDSVNPTSIACSKNKYELKASKSLHLNFRDLKMYLITLVSKENVYSSSGIKLKWKFSAQNIMSLSCGTQTSVISFVWQDSPIVASADTVKKVKLLASSDINGCRDRFRGKDFEFASFNTVKGSEDFDGIQKRMMKSSEFFIHAQISLLTANLSKFQYDRMHDLLSQLTNYVSQRVSVSVDSEEKSFAAQASTLIECESLSISITSAKVGESMKGLFQYELEGPWHNLRLEVHKFGLFSGSDIGGISKTSFLRITHCDGNLWGSVSGITREEILLISCNSASMGRGDGDGSNALSTKSPGSDIVHLFDPQGRSSHISITVRGGTVVAVGGRLDWLDTITSFFISSLPEAKESDDISQKKECEESLPFECSFVLNLVDIGLSYEPYLGLNKGSHTNIHLSNINEVIDEKHVACLLAASSLRLSNTSFAESNVRDYKITMRNLGLLLSVVSESGREFHIYSVEHLHKIGYVKIAQESNIEALLRIDSENGYLWQVECSESHIVLNTCHDTVSGLIHLVTQLQQIFAPDIEESAVHLQTRWENAQHANRDAATSSELTSITDVECKASLMNLMDEICEDAFLVGRTDGAQVDSDSCIGETCYYRYSEGQHFFEKFPISESSPAAGLQNIESLLSEENLPEFIEDYLLPDFCHLSEPPLEGKSPNDTVKCKTSSSKNVDCQRECSGWYGESSLRILENHISESSKQTGFLQHKCEASSSQNELDDSGKIKGRIVFNNMNVVWRLYGGSDWQSLEKTAQRSAGTCGGRDTTSCLELLLSGVGFEYDIYPDGGVHASRLSITVQDFFLSDCSNDAPWKLVLGYYQSKDCPRKSSSKAFKLDLEAVRPEPATLLEEYRLRIALLPIRLHLHQTQLDFLIGFFGGTNSVSNSTHDASQNLHEPRSISKHKMLMGGHAVSIEALLPYFQKFEIWPVLVRVDYSPCRVDLAALRGGKYVELVNLVPWKGVEMNLKHVLGTGVFGWDCVCEMIIGEWLEDISQNQIHKLLKGLPPIRSLVAVGSGAAKLVSLPMKSYKKDQKLLKGMQRGTIAFLRSISLEAIGLGVHLAAGAHEILLQAEYILTTIPPSIPMSVKNRGDSVRSNQPDDARQGIQQAYDSISDGLSKSASVLVRTPLKRYQRGAGVGSALVTAVKAAPAAAIAPASATARALHCALLGFRNSLDPGRKKESLNKYLGTSPSQHFM</sequence>
<dbReference type="GO" id="GO:0000045">
    <property type="term" value="P:autophagosome assembly"/>
    <property type="evidence" value="ECO:0007669"/>
    <property type="project" value="TreeGrafter"/>
</dbReference>
<evidence type="ECO:0000313" key="12">
    <source>
        <dbReference type="EMBL" id="CAH9079760.1"/>
    </source>
</evidence>
<dbReference type="GO" id="GO:0000422">
    <property type="term" value="P:autophagy of mitochondrion"/>
    <property type="evidence" value="ECO:0007669"/>
    <property type="project" value="TreeGrafter"/>
</dbReference>
<proteinExistence type="inferred from homology"/>
<dbReference type="PANTHER" id="PTHR13190">
    <property type="entry name" value="AUTOPHAGY-RELATED 2, ISOFORM A"/>
    <property type="match status" value="1"/>
</dbReference>
<keyword evidence="6" id="KW-0256">Endoplasmic reticulum</keyword>
<gene>
    <name evidence="12" type="ORF">CEPIT_LOCUS7040</name>
</gene>
<evidence type="ECO:0000256" key="1">
    <source>
        <dbReference type="ARBA" id="ARBA00004406"/>
    </source>
</evidence>
<keyword evidence="5" id="KW-0813">Transport</keyword>
<evidence type="ECO:0000256" key="9">
    <source>
        <dbReference type="ARBA" id="ARBA00023136"/>
    </source>
</evidence>
<keyword evidence="13" id="KW-1185">Reference proteome</keyword>
<organism evidence="12 13">
    <name type="scientific">Cuscuta epithymum</name>
    <dbReference type="NCBI Taxonomy" id="186058"/>
    <lineage>
        <taxon>Eukaryota</taxon>
        <taxon>Viridiplantae</taxon>
        <taxon>Streptophyta</taxon>
        <taxon>Embryophyta</taxon>
        <taxon>Tracheophyta</taxon>
        <taxon>Spermatophyta</taxon>
        <taxon>Magnoliopsida</taxon>
        <taxon>eudicotyledons</taxon>
        <taxon>Gunneridae</taxon>
        <taxon>Pentapetalae</taxon>
        <taxon>asterids</taxon>
        <taxon>lamiids</taxon>
        <taxon>Solanales</taxon>
        <taxon>Convolvulaceae</taxon>
        <taxon>Cuscuteae</taxon>
        <taxon>Cuscuta</taxon>
        <taxon>Cuscuta subgen. Cuscuta</taxon>
    </lineage>
</organism>
<dbReference type="GO" id="GO:0043495">
    <property type="term" value="F:protein-membrane adaptor activity"/>
    <property type="evidence" value="ECO:0007669"/>
    <property type="project" value="TreeGrafter"/>
</dbReference>
<comment type="caution">
    <text evidence="12">The sequence shown here is derived from an EMBL/GenBank/DDBJ whole genome shotgun (WGS) entry which is preliminary data.</text>
</comment>
<evidence type="ECO:0000313" key="13">
    <source>
        <dbReference type="Proteomes" id="UP001152523"/>
    </source>
</evidence>
<accession>A0AAV0CNH1</accession>
<evidence type="ECO:0000256" key="8">
    <source>
        <dbReference type="ARBA" id="ARBA00023055"/>
    </source>
</evidence>
<dbReference type="Proteomes" id="UP001152523">
    <property type="component" value="Unassembled WGS sequence"/>
</dbReference>